<protein>
    <submittedName>
        <fullName evidence="1">Uncharacterized protein</fullName>
    </submittedName>
</protein>
<dbReference type="EMBL" id="CP035807">
    <property type="protein sequence ID" value="QEN05063.1"/>
    <property type="molecule type" value="Genomic_DNA"/>
</dbReference>
<name>A0A5C1QA91_9SPIO</name>
<reference evidence="1 2" key="1">
    <citation type="submission" date="2019-02" db="EMBL/GenBank/DDBJ databases">
        <authorList>
            <person name="Fomenkov A."/>
            <person name="Dubinina G."/>
            <person name="Grabovich M."/>
            <person name="Vincze T."/>
            <person name="Roberts R.J."/>
        </authorList>
    </citation>
    <scope>NUCLEOTIDE SEQUENCE [LARGE SCALE GENOMIC DNA]</scope>
    <source>
        <strain evidence="1 2">P</strain>
    </source>
</reference>
<evidence type="ECO:0000313" key="1">
    <source>
        <dbReference type="EMBL" id="QEN05063.1"/>
    </source>
</evidence>
<dbReference type="KEGG" id="sper:EW093_10195"/>
<reference evidence="1 2" key="2">
    <citation type="submission" date="2019-09" db="EMBL/GenBank/DDBJ databases">
        <title>Complete Genome Sequence and Methylome Analysis of free living Spirochaetas.</title>
        <authorList>
            <person name="Leshcheva N."/>
            <person name="Mikheeva N."/>
        </authorList>
    </citation>
    <scope>NUCLEOTIDE SEQUENCE [LARGE SCALE GENOMIC DNA]</scope>
    <source>
        <strain evidence="1 2">P</strain>
    </source>
</reference>
<dbReference type="Proteomes" id="UP000323824">
    <property type="component" value="Chromosome"/>
</dbReference>
<dbReference type="AlphaFoldDB" id="A0A5C1QA91"/>
<keyword evidence="2" id="KW-1185">Reference proteome</keyword>
<evidence type="ECO:0000313" key="2">
    <source>
        <dbReference type="Proteomes" id="UP000323824"/>
    </source>
</evidence>
<sequence>MPLERKILLSILLTLIFLLSGYHLYNNYYLVYKDNAGKIDKYQTLIDNYKPPIDLISKEDLESLDKRLEELKSYFTDSPNLKNMTNKVKADLLNSGLTISQYSQGEESVNFSFTGTKKDLETYLNRVRVQNKFYYYPMFNLRMIDNENLSGNMEVMENVKSYQKNRAFYLDSPRKLEEINEQTTNILEPFGVQLFIATPEPLPLKQEEELKSINKIEILETDKFSFVGLLKKEDGVITMFKERNHGRIYRFKSGATISDWKYLGQKNSKFLFEKDGIKYEVLN</sequence>
<organism evidence="1 2">
    <name type="scientific">Thiospirochaeta perfilievii</name>
    <dbReference type="NCBI Taxonomy" id="252967"/>
    <lineage>
        <taxon>Bacteria</taxon>
        <taxon>Pseudomonadati</taxon>
        <taxon>Spirochaetota</taxon>
        <taxon>Spirochaetia</taxon>
        <taxon>Spirochaetales</taxon>
        <taxon>Spirochaetaceae</taxon>
        <taxon>Thiospirochaeta</taxon>
    </lineage>
</organism>
<proteinExistence type="predicted"/>
<gene>
    <name evidence="1" type="ORF">EW093_10195</name>
</gene>
<dbReference type="RefSeq" id="WP_149568304.1">
    <property type="nucleotide sequence ID" value="NZ_CP035807.1"/>
</dbReference>
<accession>A0A5C1QA91</accession>